<dbReference type="InterPro" id="IPR001926">
    <property type="entry name" value="TrpB-like_PALP"/>
</dbReference>
<dbReference type="STRING" id="13706.A0A1X2HQ15"/>
<evidence type="ECO:0000256" key="7">
    <source>
        <dbReference type="ARBA" id="ARBA00022898"/>
    </source>
</evidence>
<reference evidence="10 11" key="1">
    <citation type="submission" date="2016-07" db="EMBL/GenBank/DDBJ databases">
        <title>Pervasive Adenine N6-methylation of Active Genes in Fungi.</title>
        <authorList>
            <consortium name="DOE Joint Genome Institute"/>
            <person name="Mondo S.J."/>
            <person name="Dannebaum R.O."/>
            <person name="Kuo R.C."/>
            <person name="Labutti K."/>
            <person name="Haridas S."/>
            <person name="Kuo A."/>
            <person name="Salamov A."/>
            <person name="Ahrendt S.R."/>
            <person name="Lipzen A."/>
            <person name="Sullivan W."/>
            <person name="Andreopoulos W.B."/>
            <person name="Clum A."/>
            <person name="Lindquist E."/>
            <person name="Daum C."/>
            <person name="Ramamoorthy G.K."/>
            <person name="Gryganskyi A."/>
            <person name="Culley D."/>
            <person name="Magnuson J.K."/>
            <person name="James T.Y."/>
            <person name="O'Malley M.A."/>
            <person name="Stajich J.E."/>
            <person name="Spatafora J.W."/>
            <person name="Visel A."/>
            <person name="Grigoriev I.V."/>
        </authorList>
    </citation>
    <scope>NUCLEOTIDE SEQUENCE [LARGE SCALE GENOMIC DNA]</scope>
    <source>
        <strain evidence="10 11">NRRL 2496</strain>
    </source>
</reference>
<dbReference type="CDD" id="cd01562">
    <property type="entry name" value="Thr-dehyd"/>
    <property type="match status" value="1"/>
</dbReference>
<dbReference type="Gene3D" id="3.40.50.1100">
    <property type="match status" value="2"/>
</dbReference>
<evidence type="ECO:0000256" key="8">
    <source>
        <dbReference type="ARBA" id="ARBA00023239"/>
    </source>
</evidence>
<dbReference type="FunFam" id="3.40.50.1100:FF:000007">
    <property type="entry name" value="L-threonine dehydratase catabolic TdcB"/>
    <property type="match status" value="1"/>
</dbReference>
<dbReference type="GO" id="GO:0018114">
    <property type="term" value="F:threonine racemase activity"/>
    <property type="evidence" value="ECO:0007669"/>
    <property type="project" value="TreeGrafter"/>
</dbReference>
<evidence type="ECO:0000256" key="1">
    <source>
        <dbReference type="ARBA" id="ARBA00001913"/>
    </source>
</evidence>
<keyword evidence="6" id="KW-0460">Magnesium</keyword>
<evidence type="ECO:0000256" key="3">
    <source>
        <dbReference type="ARBA" id="ARBA00001936"/>
    </source>
</evidence>
<dbReference type="Proteomes" id="UP000242180">
    <property type="component" value="Unassembled WGS sequence"/>
</dbReference>
<dbReference type="GO" id="GO:0005524">
    <property type="term" value="F:ATP binding"/>
    <property type="evidence" value="ECO:0007669"/>
    <property type="project" value="TreeGrafter"/>
</dbReference>
<dbReference type="OrthoDB" id="271064at2759"/>
<dbReference type="AlphaFoldDB" id="A0A1X2HQ15"/>
<dbReference type="InterPro" id="IPR000634">
    <property type="entry name" value="Ser/Thr_deHydtase_PyrdxlP-BS"/>
</dbReference>
<evidence type="ECO:0000256" key="6">
    <source>
        <dbReference type="ARBA" id="ARBA00022842"/>
    </source>
</evidence>
<dbReference type="PANTHER" id="PTHR43050:SF1">
    <property type="entry name" value="SERINE RACEMASE"/>
    <property type="match status" value="1"/>
</dbReference>
<dbReference type="GO" id="GO:0030378">
    <property type="term" value="F:serine racemase activity"/>
    <property type="evidence" value="ECO:0007669"/>
    <property type="project" value="TreeGrafter"/>
</dbReference>
<evidence type="ECO:0000313" key="11">
    <source>
        <dbReference type="Proteomes" id="UP000242180"/>
    </source>
</evidence>
<proteinExistence type="inferred from homology"/>
<dbReference type="PANTHER" id="PTHR43050">
    <property type="entry name" value="SERINE / THREONINE RACEMASE FAMILY MEMBER"/>
    <property type="match status" value="1"/>
</dbReference>
<sequence length="335" mass="35700">MITIEDIQAAAARINVHRTPILTNSTLNAIASEHCGVPVELFFKCELLQKTGSFKIRGATNAVQLLSDTQASKGVVTHSSGNHAQALALAARQRGITAHVVMPRTSPEVKKAAVHGYGAHVVECEPTQAAREATSKQIMEETGATFVHPYNHPHVMAGQGTIALEALAQTAEQKTPLDCLIVPVGGGGMLSGCSVATKSLSPHVKVFAAEPEAVNDTYRSFKSKSPQTNDPSKPSSVADGLLTNLGEIAFQVVMQHVDDVFVVTEEMIVRAMHLVWGRMKLCIEPSAAVGLAVALYNPEFAKAVKDQNLRRIGIVLCGGNVDFARAVSLFQSYGL</sequence>
<organism evidence="10 11">
    <name type="scientific">Syncephalastrum racemosum</name>
    <name type="common">Filamentous fungus</name>
    <dbReference type="NCBI Taxonomy" id="13706"/>
    <lineage>
        <taxon>Eukaryota</taxon>
        <taxon>Fungi</taxon>
        <taxon>Fungi incertae sedis</taxon>
        <taxon>Mucoromycota</taxon>
        <taxon>Mucoromycotina</taxon>
        <taxon>Mucoromycetes</taxon>
        <taxon>Mucorales</taxon>
        <taxon>Syncephalastraceae</taxon>
        <taxon>Syncephalastrum</taxon>
    </lineage>
</organism>
<dbReference type="SUPFAM" id="SSF53686">
    <property type="entry name" value="Tryptophan synthase beta subunit-like PLP-dependent enzymes"/>
    <property type="match status" value="1"/>
</dbReference>
<dbReference type="InParanoid" id="A0A1X2HQ15"/>
<dbReference type="Pfam" id="PF00291">
    <property type="entry name" value="PALP"/>
    <property type="match status" value="1"/>
</dbReference>
<dbReference type="GO" id="GO:0003941">
    <property type="term" value="F:L-serine ammonia-lyase activity"/>
    <property type="evidence" value="ECO:0007669"/>
    <property type="project" value="TreeGrafter"/>
</dbReference>
<evidence type="ECO:0000313" key="10">
    <source>
        <dbReference type="EMBL" id="ORZ01470.1"/>
    </source>
</evidence>
<comment type="cofactor">
    <cofactor evidence="3">
        <name>Mn(2+)</name>
        <dbReference type="ChEBI" id="CHEBI:29035"/>
    </cofactor>
</comment>
<dbReference type="FunCoup" id="A0A1X2HQ15">
    <property type="interactions" value="165"/>
</dbReference>
<keyword evidence="7" id="KW-0663">Pyridoxal phosphate</keyword>
<dbReference type="GO" id="GO:0030170">
    <property type="term" value="F:pyridoxal phosphate binding"/>
    <property type="evidence" value="ECO:0007669"/>
    <property type="project" value="InterPro"/>
</dbReference>
<keyword evidence="11" id="KW-1185">Reference proteome</keyword>
<dbReference type="GO" id="GO:0070179">
    <property type="term" value="P:D-serine biosynthetic process"/>
    <property type="evidence" value="ECO:0007669"/>
    <property type="project" value="TreeGrafter"/>
</dbReference>
<gene>
    <name evidence="10" type="ORF">BCR43DRAFT_454026</name>
</gene>
<dbReference type="OMA" id="LIHPFDH"/>
<evidence type="ECO:0000256" key="4">
    <source>
        <dbReference type="ARBA" id="ARBA00001946"/>
    </source>
</evidence>
<evidence type="ECO:0000256" key="2">
    <source>
        <dbReference type="ARBA" id="ARBA00001933"/>
    </source>
</evidence>
<comment type="similarity">
    <text evidence="5">Belongs to the serine/threonine dehydratase family.</text>
</comment>
<feature type="domain" description="Tryptophan synthase beta chain-like PALP" evidence="9">
    <location>
        <begin position="18"/>
        <end position="318"/>
    </location>
</feature>
<comment type="cofactor">
    <cofactor evidence="2">
        <name>pyridoxal 5'-phosphate</name>
        <dbReference type="ChEBI" id="CHEBI:597326"/>
    </cofactor>
</comment>
<comment type="cofactor">
    <cofactor evidence="4">
        <name>Mg(2+)</name>
        <dbReference type="ChEBI" id="CHEBI:18420"/>
    </cofactor>
</comment>
<accession>A0A1X2HQ15</accession>
<dbReference type="FunFam" id="3.40.50.1100:FF:000005">
    <property type="entry name" value="Threonine dehydratase catabolic"/>
    <property type="match status" value="1"/>
</dbReference>
<comment type="caution">
    <text evidence="10">The sequence shown here is derived from an EMBL/GenBank/DDBJ whole genome shotgun (WGS) entry which is preliminary data.</text>
</comment>
<dbReference type="PROSITE" id="PS00165">
    <property type="entry name" value="DEHYDRATASE_SER_THR"/>
    <property type="match status" value="1"/>
</dbReference>
<keyword evidence="8" id="KW-0456">Lyase</keyword>
<dbReference type="EMBL" id="MCGN01000002">
    <property type="protein sequence ID" value="ORZ01470.1"/>
    <property type="molecule type" value="Genomic_DNA"/>
</dbReference>
<protein>
    <submittedName>
        <fullName evidence="10">Tryptophan synthase beta subunit-like PLP-dependent enzyme</fullName>
    </submittedName>
</protein>
<comment type="cofactor">
    <cofactor evidence="1">
        <name>Ca(2+)</name>
        <dbReference type="ChEBI" id="CHEBI:29108"/>
    </cofactor>
</comment>
<name>A0A1X2HQ15_SYNRA</name>
<dbReference type="InterPro" id="IPR036052">
    <property type="entry name" value="TrpB-like_PALP_sf"/>
</dbReference>
<evidence type="ECO:0000256" key="5">
    <source>
        <dbReference type="ARBA" id="ARBA00010869"/>
    </source>
</evidence>
<evidence type="ECO:0000259" key="9">
    <source>
        <dbReference type="Pfam" id="PF00291"/>
    </source>
</evidence>
<dbReference type="GO" id="GO:0000287">
    <property type="term" value="F:magnesium ion binding"/>
    <property type="evidence" value="ECO:0007669"/>
    <property type="project" value="TreeGrafter"/>
</dbReference>